<evidence type="ECO:0000313" key="1">
    <source>
        <dbReference type="EMBL" id="MTD20859.1"/>
    </source>
</evidence>
<comment type="caution">
    <text evidence="1">The sequence shown here is derived from an EMBL/GenBank/DDBJ whole genome shotgun (WGS) entry which is preliminary data.</text>
</comment>
<keyword evidence="2" id="KW-1185">Reference proteome</keyword>
<dbReference type="EMBL" id="WLYI01000023">
    <property type="protein sequence ID" value="MTD20859.1"/>
    <property type="molecule type" value="Genomic_DNA"/>
</dbReference>
<evidence type="ECO:0000313" key="2">
    <source>
        <dbReference type="Proteomes" id="UP000431485"/>
    </source>
</evidence>
<accession>A0A7X2RVE3</accession>
<name>A0A7X2RVE3_9PSED</name>
<sequence length="56" mass="5777">MDPVSIAAMAAPIVMPIIQQGAQMAMDMAGSALKSVMDQAKPGADQQSQSPAQITF</sequence>
<dbReference type="AlphaFoldDB" id="A0A7X2RVE3"/>
<protein>
    <submittedName>
        <fullName evidence="1">Uncharacterized protein</fullName>
    </submittedName>
</protein>
<organism evidence="1 2">
    <name type="scientific">Pseudomonas karstica</name>
    <dbReference type="NCBI Taxonomy" id="1055468"/>
    <lineage>
        <taxon>Bacteria</taxon>
        <taxon>Pseudomonadati</taxon>
        <taxon>Pseudomonadota</taxon>
        <taxon>Gammaproteobacteria</taxon>
        <taxon>Pseudomonadales</taxon>
        <taxon>Pseudomonadaceae</taxon>
        <taxon>Pseudomonas</taxon>
    </lineage>
</organism>
<proteinExistence type="predicted"/>
<reference evidence="1 2" key="1">
    <citation type="submission" date="2019-11" db="EMBL/GenBank/DDBJ databases">
        <title>Pseudmonas karstica sp. nov. and Pseudomonas spelaei sp. nov. from caves.</title>
        <authorList>
            <person name="Zeman M."/>
        </authorList>
    </citation>
    <scope>NUCLEOTIDE SEQUENCE [LARGE SCALE GENOMIC DNA]</scope>
    <source>
        <strain evidence="1 2">CCM 7891</strain>
    </source>
</reference>
<gene>
    <name evidence="1" type="ORF">GIR22_17170</name>
</gene>
<dbReference type="RefSeq" id="WP_154744497.1">
    <property type="nucleotide sequence ID" value="NZ_JBHSTG010000018.1"/>
</dbReference>
<dbReference type="Proteomes" id="UP000431485">
    <property type="component" value="Unassembled WGS sequence"/>
</dbReference>